<evidence type="ECO:0000313" key="1">
    <source>
        <dbReference type="EMBL" id="CAG8452133.1"/>
    </source>
</evidence>
<dbReference type="Proteomes" id="UP000789342">
    <property type="component" value="Unassembled WGS sequence"/>
</dbReference>
<evidence type="ECO:0000313" key="2">
    <source>
        <dbReference type="Proteomes" id="UP000789342"/>
    </source>
</evidence>
<proteinExistence type="predicted"/>
<accession>A0A9N8VD92</accession>
<protein>
    <submittedName>
        <fullName evidence="1">7861_t:CDS:1</fullName>
    </submittedName>
</protein>
<keyword evidence="2" id="KW-1185">Reference proteome</keyword>
<comment type="caution">
    <text evidence="1">The sequence shown here is derived from an EMBL/GenBank/DDBJ whole genome shotgun (WGS) entry which is preliminary data.</text>
</comment>
<gene>
    <name evidence="1" type="ORF">AMORRO_LOCUS951</name>
</gene>
<dbReference type="OrthoDB" id="2315578at2759"/>
<dbReference type="PROSITE" id="PS51450">
    <property type="entry name" value="LRR"/>
    <property type="match status" value="1"/>
</dbReference>
<dbReference type="Gene3D" id="3.80.10.10">
    <property type="entry name" value="Ribonuclease Inhibitor"/>
    <property type="match status" value="1"/>
</dbReference>
<dbReference type="EMBL" id="CAJVPV010000336">
    <property type="protein sequence ID" value="CAG8452133.1"/>
    <property type="molecule type" value="Genomic_DNA"/>
</dbReference>
<name>A0A9N8VD92_9GLOM</name>
<reference evidence="1" key="1">
    <citation type="submission" date="2021-06" db="EMBL/GenBank/DDBJ databases">
        <authorList>
            <person name="Kallberg Y."/>
            <person name="Tangrot J."/>
            <person name="Rosling A."/>
        </authorList>
    </citation>
    <scope>NUCLEOTIDE SEQUENCE</scope>
    <source>
        <strain evidence="1">CL551</strain>
    </source>
</reference>
<dbReference type="AlphaFoldDB" id="A0A9N8VD92"/>
<dbReference type="InterPro" id="IPR001611">
    <property type="entry name" value="Leu-rich_rpt"/>
</dbReference>
<dbReference type="SUPFAM" id="SSF52047">
    <property type="entry name" value="RNI-like"/>
    <property type="match status" value="1"/>
</dbReference>
<sequence>MLCLKCLQHFKKFYTIIAQLALHIVAIETDIYYTVELDHHPSITPEIMAKHAILPPLTIDCLEEILNNLLDNKGSLYSCALVNRTWSRLAIPLIWYNPFFDKLSKSQIKTIFELYSSCMPEELIHVRVGKKYFPKKTKKPLFDYVKCLRGIDWSNFLSAICSWIDTFYPTDRERTNFFDHFIGSLLTRCNGLRVLTLKDEVDEEYMHYLINYTNFHLLFSKLETFEIQFNLDMRRHVYIPHLLSQLSSCSHKIQHMKLHIGAHIPLETYEACWNLIGVQRNLKNLQIWNYEETDLFYSRLATQSRSLTSLNINADLELRTLLPFLMNCKNLETLELWKIPVVDMESLLCFSNSSTNLPIRRIICHGWAQDIEDVTISMSMLICMTNHNLREFYLYKESVTQKLLDVICQNCPNLTDLYLSFNALSLENVSCLSRLPLRSLGMVNRDAKSYSIELLRQIASSLPSTIDDLEVNFGCTSQGLQYFLANFGGKMRKFTFGRTGIGDQYLEVIIHYAKTKKSLQEFRYPQMAFNFKPRA</sequence>
<dbReference type="InterPro" id="IPR032675">
    <property type="entry name" value="LRR_dom_sf"/>
</dbReference>
<organism evidence="1 2">
    <name type="scientific">Acaulospora morrowiae</name>
    <dbReference type="NCBI Taxonomy" id="94023"/>
    <lineage>
        <taxon>Eukaryota</taxon>
        <taxon>Fungi</taxon>
        <taxon>Fungi incertae sedis</taxon>
        <taxon>Mucoromycota</taxon>
        <taxon>Glomeromycotina</taxon>
        <taxon>Glomeromycetes</taxon>
        <taxon>Diversisporales</taxon>
        <taxon>Acaulosporaceae</taxon>
        <taxon>Acaulospora</taxon>
    </lineage>
</organism>